<name>I2N2G7_STRT9</name>
<organism evidence="3 4">
    <name type="scientific">Streptomyces tsukubensis (strain DSM 42081 / NBRC 108919 / NRRL 18488 / 9993)</name>
    <dbReference type="NCBI Taxonomy" id="1114943"/>
    <lineage>
        <taxon>Bacteria</taxon>
        <taxon>Bacillati</taxon>
        <taxon>Actinomycetota</taxon>
        <taxon>Actinomycetes</taxon>
        <taxon>Kitasatosporales</taxon>
        <taxon>Streptomycetaceae</taxon>
        <taxon>Streptomyces</taxon>
    </lineage>
</organism>
<proteinExistence type="predicted"/>
<feature type="compositionally biased region" description="Pro residues" evidence="1">
    <location>
        <begin position="22"/>
        <end position="40"/>
    </location>
</feature>
<dbReference type="Proteomes" id="UP000005940">
    <property type="component" value="Chromosome"/>
</dbReference>
<feature type="compositionally biased region" description="Low complexity" evidence="1">
    <location>
        <begin position="144"/>
        <end position="160"/>
    </location>
</feature>
<evidence type="ECO:0000313" key="3">
    <source>
        <dbReference type="EMBL" id="QKM68614.1"/>
    </source>
</evidence>
<sequence length="172" mass="17200">MAHSAEFQFEDGTPVRFLLAPGPAPVTAPEDPAGPYPGPYGPEEDDELPPGMGPAVPVARGDRDRGEPGRFATYAGGALRGALRPVSALLEEVHHTVTSVPQPPSEVSVTFGAQIGQDLKLGIVGGTGQAHLTVTAVWQPLPAAPAADPGTGAGTGTDPDSPSGTGAAAGPE</sequence>
<evidence type="ECO:0000259" key="2">
    <source>
        <dbReference type="Pfam" id="PF19493"/>
    </source>
</evidence>
<feature type="domain" description="Trypsin-co-occurring" evidence="2">
    <location>
        <begin position="60"/>
        <end position="139"/>
    </location>
</feature>
<gene>
    <name evidence="3" type="ORF">STSU_016950</name>
</gene>
<keyword evidence="4" id="KW-1185">Reference proteome</keyword>
<dbReference type="NCBIfam" id="NF041216">
    <property type="entry name" value="CU044_2847_fam"/>
    <property type="match status" value="1"/>
</dbReference>
<evidence type="ECO:0000256" key="1">
    <source>
        <dbReference type="SAM" id="MobiDB-lite"/>
    </source>
</evidence>
<dbReference type="InterPro" id="IPR045794">
    <property type="entry name" value="Trypco1"/>
</dbReference>
<evidence type="ECO:0000313" key="4">
    <source>
        <dbReference type="Proteomes" id="UP000005940"/>
    </source>
</evidence>
<dbReference type="RefSeq" id="WP_006347908.1">
    <property type="nucleotide sequence ID" value="NZ_CP029159.1"/>
</dbReference>
<feature type="region of interest" description="Disordered" evidence="1">
    <location>
        <begin position="1"/>
        <end position="68"/>
    </location>
</feature>
<dbReference type="AlphaFoldDB" id="I2N2G7"/>
<protein>
    <recommendedName>
        <fullName evidence="2">Trypsin-co-occurring domain-containing protein</fullName>
    </recommendedName>
</protein>
<dbReference type="Pfam" id="PF19493">
    <property type="entry name" value="Trypco1"/>
    <property type="match status" value="1"/>
</dbReference>
<accession>I2N2G7</accession>
<dbReference type="EMBL" id="CP029159">
    <property type="protein sequence ID" value="QKM68614.1"/>
    <property type="molecule type" value="Genomic_DNA"/>
</dbReference>
<feature type="region of interest" description="Disordered" evidence="1">
    <location>
        <begin position="142"/>
        <end position="172"/>
    </location>
</feature>
<reference evidence="3 4" key="1">
    <citation type="journal article" date="2012" name="J. Bacteriol.">
        <title>Draft genome of Streptomyces tsukubaensis NRRL 18488, the producer of the clinically important immunosuppressant tacrolimus (FK506).</title>
        <authorList>
            <person name="Barreiro C."/>
            <person name="Prieto C."/>
            <person name="Sola-Landa A."/>
            <person name="Solera E."/>
            <person name="Martinez-Castro M."/>
            <person name="Perez-Redondo R."/>
            <person name="Garcia-Estrada C."/>
            <person name="Aparicio J.F."/>
            <person name="Fernandez-Martinez L.T."/>
            <person name="Santos-Aberturas J."/>
            <person name="Salehi-Najafabadi Z."/>
            <person name="Rodriguez-Garcia A."/>
            <person name="Tauch A."/>
            <person name="Martin J.F."/>
        </authorList>
    </citation>
    <scope>NUCLEOTIDE SEQUENCE [LARGE SCALE GENOMIC DNA]</scope>
    <source>
        <strain evidence="4">DSM 42081 / NBRC 108919 / NRRL 18488 / 9993</strain>
    </source>
</reference>